<keyword evidence="5" id="KW-0812">Transmembrane</keyword>
<evidence type="ECO:0000256" key="1">
    <source>
        <dbReference type="ARBA" id="ARBA00004370"/>
    </source>
</evidence>
<gene>
    <name evidence="8" type="ORF">PFLUV_G00167320</name>
</gene>
<dbReference type="Gene3D" id="2.60.40.10">
    <property type="entry name" value="Immunoglobulins"/>
    <property type="match status" value="2"/>
</dbReference>
<evidence type="ECO:0000256" key="6">
    <source>
        <dbReference type="SAM" id="SignalP"/>
    </source>
</evidence>
<evidence type="ECO:0000259" key="7">
    <source>
        <dbReference type="PROSITE" id="PS50835"/>
    </source>
</evidence>
<evidence type="ECO:0000256" key="4">
    <source>
        <dbReference type="ARBA" id="ARBA00023180"/>
    </source>
</evidence>
<dbReference type="EMBL" id="VHII01000014">
    <property type="protein sequence ID" value="KAF1380759.1"/>
    <property type="molecule type" value="Genomic_DNA"/>
</dbReference>
<accession>A0A6A5EQT8</accession>
<evidence type="ECO:0000313" key="9">
    <source>
        <dbReference type="Proteomes" id="UP000465112"/>
    </source>
</evidence>
<evidence type="ECO:0000256" key="3">
    <source>
        <dbReference type="ARBA" id="ARBA00023136"/>
    </source>
</evidence>
<keyword evidence="3 5" id="KW-0472">Membrane</keyword>
<protein>
    <recommendedName>
        <fullName evidence="7">Ig-like domain-containing protein</fullName>
    </recommendedName>
</protein>
<feature type="signal peptide" evidence="6">
    <location>
        <begin position="1"/>
        <end position="26"/>
    </location>
</feature>
<dbReference type="PANTHER" id="PTHR12080">
    <property type="entry name" value="SIGNALING LYMPHOCYTIC ACTIVATION MOLECULE"/>
    <property type="match status" value="1"/>
</dbReference>
<dbReference type="AlphaFoldDB" id="A0A6A5EQT8"/>
<dbReference type="InterPro" id="IPR013783">
    <property type="entry name" value="Ig-like_fold"/>
</dbReference>
<feature type="transmembrane region" description="Helical" evidence="5">
    <location>
        <begin position="221"/>
        <end position="245"/>
    </location>
</feature>
<keyword evidence="4" id="KW-0325">Glycoprotein</keyword>
<dbReference type="PROSITE" id="PS50835">
    <property type="entry name" value="IG_LIKE"/>
    <property type="match status" value="1"/>
</dbReference>
<keyword evidence="5" id="KW-1133">Transmembrane helix</keyword>
<proteinExistence type="predicted"/>
<dbReference type="InterPro" id="IPR015631">
    <property type="entry name" value="CD2/SLAM_rcpt"/>
</dbReference>
<feature type="domain" description="Ig-like" evidence="7">
    <location>
        <begin position="126"/>
        <end position="208"/>
    </location>
</feature>
<dbReference type="Proteomes" id="UP000465112">
    <property type="component" value="Chromosome 14"/>
</dbReference>
<evidence type="ECO:0000256" key="2">
    <source>
        <dbReference type="ARBA" id="ARBA00022729"/>
    </source>
</evidence>
<sequence>MAGGIRYSRFLTYSALLLIGVYDVKASSCQRVIHKNVGDTVEFSSCLPTEGVTTARWKYKGSIIADKDNYSGEHQFKGRLDLNPTNFSLTVRRLTLKDSGNFSFLSEGVADSQRGTVTVTLKVHEPITVRIVSNSTWHTLNKSCTVLLECQATSDINNSDITYKWAVRNQTIVGPGLEYTIKPQDQDTKFSCTISNVVSKMSATETVKCSPQASVSNSSSLVPLIIGPVIVILLIFLLLLSLLFYTKLKDPCCNRATQSQTVNQNETQQPVYSSLLHGDGCVYEALRGSKDAGTGDGCVYEVMRGSEDAGTGGPPN</sequence>
<dbReference type="GO" id="GO:0016020">
    <property type="term" value="C:membrane"/>
    <property type="evidence" value="ECO:0007669"/>
    <property type="project" value="UniProtKB-SubCell"/>
</dbReference>
<name>A0A6A5EQT8_PERFL</name>
<reference evidence="8 9" key="1">
    <citation type="submission" date="2019-06" db="EMBL/GenBank/DDBJ databases">
        <title>A chromosome-scale genome assembly of the European perch, Perca fluviatilis.</title>
        <authorList>
            <person name="Roques C."/>
            <person name="Zahm M."/>
            <person name="Cabau C."/>
            <person name="Klopp C."/>
            <person name="Bouchez O."/>
            <person name="Donnadieu C."/>
            <person name="Kuhl H."/>
            <person name="Gislard M."/>
            <person name="Guendouz S."/>
            <person name="Journot L."/>
            <person name="Haffray P."/>
            <person name="Bestin A."/>
            <person name="Morvezen R."/>
            <person name="Feron R."/>
            <person name="Wen M."/>
            <person name="Jouanno E."/>
            <person name="Herpin A."/>
            <person name="Schartl M."/>
            <person name="Postlethwait J."/>
            <person name="Schaerlinger B."/>
            <person name="Chardard D."/>
            <person name="Lecocq T."/>
            <person name="Poncet C."/>
            <person name="Jaffrelo L."/>
            <person name="Lampietro C."/>
            <person name="Guiguen Y."/>
        </authorList>
    </citation>
    <scope>NUCLEOTIDE SEQUENCE [LARGE SCALE GENOMIC DNA]</scope>
    <source>
        <tissue evidence="8">Blood</tissue>
    </source>
</reference>
<organism evidence="8 9">
    <name type="scientific">Perca fluviatilis</name>
    <name type="common">European perch</name>
    <dbReference type="NCBI Taxonomy" id="8168"/>
    <lineage>
        <taxon>Eukaryota</taxon>
        <taxon>Metazoa</taxon>
        <taxon>Chordata</taxon>
        <taxon>Craniata</taxon>
        <taxon>Vertebrata</taxon>
        <taxon>Euteleostomi</taxon>
        <taxon>Actinopterygii</taxon>
        <taxon>Neopterygii</taxon>
        <taxon>Teleostei</taxon>
        <taxon>Neoteleostei</taxon>
        <taxon>Acanthomorphata</taxon>
        <taxon>Eupercaria</taxon>
        <taxon>Perciformes</taxon>
        <taxon>Percoidei</taxon>
        <taxon>Percidae</taxon>
        <taxon>Percinae</taxon>
        <taxon>Perca</taxon>
    </lineage>
</organism>
<comment type="caution">
    <text evidence="8">The sequence shown here is derived from an EMBL/GenBank/DDBJ whole genome shotgun (WGS) entry which is preliminary data.</text>
</comment>
<keyword evidence="2 6" id="KW-0732">Signal</keyword>
<dbReference type="OrthoDB" id="9835793at2759"/>
<dbReference type="PANTHER" id="PTHR12080:SF48">
    <property type="entry name" value="IMMUNOGLOBULIN SUBTYPE DOMAIN-CONTAINING PROTEIN"/>
    <property type="match status" value="1"/>
</dbReference>
<evidence type="ECO:0000313" key="8">
    <source>
        <dbReference type="EMBL" id="KAF1380759.1"/>
    </source>
</evidence>
<dbReference type="SUPFAM" id="SSF48726">
    <property type="entry name" value="Immunoglobulin"/>
    <property type="match status" value="1"/>
</dbReference>
<feature type="chain" id="PRO_5025362925" description="Ig-like domain-containing protein" evidence="6">
    <location>
        <begin position="27"/>
        <end position="316"/>
    </location>
</feature>
<evidence type="ECO:0000256" key="5">
    <source>
        <dbReference type="SAM" id="Phobius"/>
    </source>
</evidence>
<dbReference type="InterPro" id="IPR007110">
    <property type="entry name" value="Ig-like_dom"/>
</dbReference>
<comment type="subcellular location">
    <subcellularLocation>
        <location evidence="1">Membrane</location>
    </subcellularLocation>
</comment>
<keyword evidence="9" id="KW-1185">Reference proteome</keyword>
<dbReference type="InterPro" id="IPR036179">
    <property type="entry name" value="Ig-like_dom_sf"/>
</dbReference>